<comment type="caution">
    <text evidence="2">The sequence shown here is derived from an EMBL/GenBank/DDBJ whole genome shotgun (WGS) entry which is preliminary data.</text>
</comment>
<organism evidence="2 3">
    <name type="scientific">Actinocatenispora rupis</name>
    <dbReference type="NCBI Taxonomy" id="519421"/>
    <lineage>
        <taxon>Bacteria</taxon>
        <taxon>Bacillati</taxon>
        <taxon>Actinomycetota</taxon>
        <taxon>Actinomycetes</taxon>
        <taxon>Micromonosporales</taxon>
        <taxon>Micromonosporaceae</taxon>
        <taxon>Actinocatenispora</taxon>
    </lineage>
</organism>
<accession>A0A8J3ND94</accession>
<sequence>MDTARAYTAGNRVAWDEIAPHRPPEPAEFFRTGGSTLDGPEAAALGDVTGRRMLHLQCASGNESLSWAARGATVVGVDISAVAVGLAAERAAQTGLPATFVAADVYDLPPELTGFDVVYASSGVVCWLPDLDRWARVVAGRLRPGGVFLLWEHHPVWEATAGGPDGLRAVTDYFGRGTPVATLDGSRRPGAASAETRFVSFLWPVGDVVTALVRAGLRLVELAEYPVPGLYGGGGSAGWLPGAYLVRAVRV</sequence>
<proteinExistence type="predicted"/>
<dbReference type="AlphaFoldDB" id="A0A8J3ND94"/>
<protein>
    <submittedName>
        <fullName evidence="2">Methyltransferase type 12</fullName>
    </submittedName>
</protein>
<dbReference type="GO" id="GO:0008168">
    <property type="term" value="F:methyltransferase activity"/>
    <property type="evidence" value="ECO:0007669"/>
    <property type="project" value="UniProtKB-KW"/>
</dbReference>
<gene>
    <name evidence="2" type="ORF">Aru02nite_35410</name>
</gene>
<keyword evidence="2" id="KW-0808">Transferase</keyword>
<evidence type="ECO:0000259" key="1">
    <source>
        <dbReference type="Pfam" id="PF13649"/>
    </source>
</evidence>
<dbReference type="SUPFAM" id="SSF53335">
    <property type="entry name" value="S-adenosyl-L-methionine-dependent methyltransferases"/>
    <property type="match status" value="1"/>
</dbReference>
<dbReference type="Proteomes" id="UP000612808">
    <property type="component" value="Unassembled WGS sequence"/>
</dbReference>
<dbReference type="PANTHER" id="PTHR43464:SF82">
    <property type="entry name" value="METHYLTRANSFERASE DOMAIN-CONTAINING PROTEIN"/>
    <property type="match status" value="1"/>
</dbReference>
<dbReference type="InterPro" id="IPR041698">
    <property type="entry name" value="Methyltransf_25"/>
</dbReference>
<evidence type="ECO:0000313" key="3">
    <source>
        <dbReference type="Proteomes" id="UP000612808"/>
    </source>
</evidence>
<dbReference type="CDD" id="cd02440">
    <property type="entry name" value="AdoMet_MTases"/>
    <property type="match status" value="1"/>
</dbReference>
<dbReference type="Gene3D" id="3.40.50.150">
    <property type="entry name" value="Vaccinia Virus protein VP39"/>
    <property type="match status" value="1"/>
</dbReference>
<reference evidence="2" key="1">
    <citation type="submission" date="2021-01" db="EMBL/GenBank/DDBJ databases">
        <title>Whole genome shotgun sequence of Actinocatenispora rupis NBRC 107355.</title>
        <authorList>
            <person name="Komaki H."/>
            <person name="Tamura T."/>
        </authorList>
    </citation>
    <scope>NUCLEOTIDE SEQUENCE</scope>
    <source>
        <strain evidence="2">NBRC 107355</strain>
    </source>
</reference>
<feature type="domain" description="Methyltransferase" evidence="1">
    <location>
        <begin position="54"/>
        <end position="146"/>
    </location>
</feature>
<dbReference type="PANTHER" id="PTHR43464">
    <property type="entry name" value="METHYLTRANSFERASE"/>
    <property type="match status" value="1"/>
</dbReference>
<evidence type="ECO:0000313" key="2">
    <source>
        <dbReference type="EMBL" id="GID12652.1"/>
    </source>
</evidence>
<keyword evidence="3" id="KW-1185">Reference proteome</keyword>
<keyword evidence="2" id="KW-0489">Methyltransferase</keyword>
<dbReference type="EMBL" id="BOMB01000020">
    <property type="protein sequence ID" value="GID12652.1"/>
    <property type="molecule type" value="Genomic_DNA"/>
</dbReference>
<dbReference type="RefSeq" id="WP_203658811.1">
    <property type="nucleotide sequence ID" value="NZ_BAAAZM010000024.1"/>
</dbReference>
<dbReference type="GO" id="GO:0032259">
    <property type="term" value="P:methylation"/>
    <property type="evidence" value="ECO:0007669"/>
    <property type="project" value="UniProtKB-KW"/>
</dbReference>
<name>A0A8J3ND94_9ACTN</name>
<dbReference type="InterPro" id="IPR029063">
    <property type="entry name" value="SAM-dependent_MTases_sf"/>
</dbReference>
<dbReference type="Pfam" id="PF13649">
    <property type="entry name" value="Methyltransf_25"/>
    <property type="match status" value="1"/>
</dbReference>